<dbReference type="Pfam" id="PF16389">
    <property type="entry name" value="DUF4998"/>
    <property type="match status" value="1"/>
</dbReference>
<dbReference type="Proteomes" id="UP000290848">
    <property type="component" value="Unassembled WGS sequence"/>
</dbReference>
<proteinExistence type="predicted"/>
<evidence type="ECO:0000313" key="2">
    <source>
        <dbReference type="Proteomes" id="UP000290848"/>
    </source>
</evidence>
<sequence>MIRYIKYMAVLLGALVLWNGCTKEDEYKKYIEGGERVYAGRPDSLHIHSGKNRAMLSWLLIADPKIVSSKIRWNNGKDSLLVPVTRTSGIDTIEVMIGNLPEGTYNFDVTNYDKLGNVSVPRYISGKTYGEKYESFLFNRGIRVTSKIMKGPEEFNLMIVWNEYVADLKDFMVATVVSYTDIFGVPHQVKVDAKSNVPTILPDFKAGESFSYRSLYLPDSLAIDTFATRPSMVKID</sequence>
<reference evidence="1 2" key="1">
    <citation type="submission" date="2018-12" db="EMBL/GenBank/DDBJ databases">
        <title>The Draft Genome Sequence of the Soil Bacterium Pedobacter tournemirensis R1.</title>
        <authorList>
            <person name="He J."/>
        </authorList>
    </citation>
    <scope>NUCLEOTIDE SEQUENCE [LARGE SCALE GENOMIC DNA]</scope>
    <source>
        <strain evidence="1 2">R1</strain>
    </source>
</reference>
<comment type="caution">
    <text evidence="1">The sequence shown here is derived from an EMBL/GenBank/DDBJ whole genome shotgun (WGS) entry which is preliminary data.</text>
</comment>
<organism evidence="1 2">
    <name type="scientific">Arcticibacter tournemirensis</name>
    <dbReference type="NCBI Taxonomy" id="699437"/>
    <lineage>
        <taxon>Bacteria</taxon>
        <taxon>Pseudomonadati</taxon>
        <taxon>Bacteroidota</taxon>
        <taxon>Sphingobacteriia</taxon>
        <taxon>Sphingobacteriales</taxon>
        <taxon>Sphingobacteriaceae</taxon>
        <taxon>Arcticibacter</taxon>
    </lineage>
</organism>
<evidence type="ECO:0000313" key="1">
    <source>
        <dbReference type="EMBL" id="RXF70225.1"/>
    </source>
</evidence>
<name>A0A4Q0MAV6_9SPHI</name>
<dbReference type="RefSeq" id="WP_128769298.1">
    <property type="nucleotide sequence ID" value="NZ_RXOC01000005.1"/>
</dbReference>
<dbReference type="AlphaFoldDB" id="A0A4Q0MAV6"/>
<gene>
    <name evidence="1" type="ORF">EKH83_10150</name>
</gene>
<accession>A0A4Q0MAV6</accession>
<dbReference type="EMBL" id="RXOC01000005">
    <property type="protein sequence ID" value="RXF70225.1"/>
    <property type="molecule type" value="Genomic_DNA"/>
</dbReference>
<protein>
    <submittedName>
        <fullName evidence="1">DUF4998 domain-containing protein</fullName>
    </submittedName>
</protein>